<proteinExistence type="predicted"/>
<evidence type="ECO:0000313" key="2">
    <source>
        <dbReference type="Proteomes" id="UP000236291"/>
    </source>
</evidence>
<evidence type="ECO:0000313" key="1">
    <source>
        <dbReference type="EMBL" id="PNX66389.1"/>
    </source>
</evidence>
<dbReference type="EMBL" id="ASHM01098810">
    <property type="protein sequence ID" value="PNX66389.1"/>
    <property type="molecule type" value="Genomic_DNA"/>
</dbReference>
<name>A0A2K3KJE4_TRIPR</name>
<sequence>MQVKGDHVALLSAFAEMGLKLRLDIPEQAMEVTAIFFRATTPAKESMETMKSLDDKRKNNMKIIQEKMNLNQKEMKRFNP</sequence>
<gene>
    <name evidence="1" type="ORF">L195_g055067</name>
</gene>
<accession>A0A2K3KJE4</accession>
<reference evidence="1 2" key="1">
    <citation type="journal article" date="2014" name="Am. J. Bot.">
        <title>Genome assembly and annotation for red clover (Trifolium pratense; Fabaceae).</title>
        <authorList>
            <person name="Istvanek J."/>
            <person name="Jaros M."/>
            <person name="Krenek A."/>
            <person name="Repkova J."/>
        </authorList>
    </citation>
    <scope>NUCLEOTIDE SEQUENCE [LARGE SCALE GENOMIC DNA]</scope>
    <source>
        <strain evidence="2">cv. Tatra</strain>
        <tissue evidence="1">Young leaves</tissue>
    </source>
</reference>
<dbReference type="ExpressionAtlas" id="A0A2K3KJE4">
    <property type="expression patterns" value="baseline"/>
</dbReference>
<reference evidence="1 2" key="2">
    <citation type="journal article" date="2017" name="Front. Plant Sci.">
        <title>Gene Classification and Mining of Molecular Markers Useful in Red Clover (Trifolium pratense) Breeding.</title>
        <authorList>
            <person name="Istvanek J."/>
            <person name="Dluhosova J."/>
            <person name="Dluhos P."/>
            <person name="Patkova L."/>
            <person name="Nedelnik J."/>
            <person name="Repkova J."/>
        </authorList>
    </citation>
    <scope>NUCLEOTIDE SEQUENCE [LARGE SCALE GENOMIC DNA]</scope>
    <source>
        <strain evidence="2">cv. Tatra</strain>
        <tissue evidence="1">Young leaves</tissue>
    </source>
</reference>
<organism evidence="1 2">
    <name type="scientific">Trifolium pratense</name>
    <name type="common">Red clover</name>
    <dbReference type="NCBI Taxonomy" id="57577"/>
    <lineage>
        <taxon>Eukaryota</taxon>
        <taxon>Viridiplantae</taxon>
        <taxon>Streptophyta</taxon>
        <taxon>Embryophyta</taxon>
        <taxon>Tracheophyta</taxon>
        <taxon>Spermatophyta</taxon>
        <taxon>Magnoliopsida</taxon>
        <taxon>eudicotyledons</taxon>
        <taxon>Gunneridae</taxon>
        <taxon>Pentapetalae</taxon>
        <taxon>rosids</taxon>
        <taxon>fabids</taxon>
        <taxon>Fabales</taxon>
        <taxon>Fabaceae</taxon>
        <taxon>Papilionoideae</taxon>
        <taxon>50 kb inversion clade</taxon>
        <taxon>NPAAA clade</taxon>
        <taxon>Hologalegina</taxon>
        <taxon>IRL clade</taxon>
        <taxon>Trifolieae</taxon>
        <taxon>Trifolium</taxon>
    </lineage>
</organism>
<feature type="non-terminal residue" evidence="1">
    <location>
        <position position="80"/>
    </location>
</feature>
<comment type="caution">
    <text evidence="1">The sequence shown here is derived from an EMBL/GenBank/DDBJ whole genome shotgun (WGS) entry which is preliminary data.</text>
</comment>
<dbReference type="AlphaFoldDB" id="A0A2K3KJE4"/>
<dbReference type="Proteomes" id="UP000236291">
    <property type="component" value="Unassembled WGS sequence"/>
</dbReference>
<protein>
    <submittedName>
        <fullName evidence="1">ABC1 family protein</fullName>
    </submittedName>
</protein>
<dbReference type="STRING" id="57577.A0A2K3KJE4"/>